<sequence length="414" mass="49537">MQPFVYVKISTKLKHIRNHFFIKQYNFSKYGIHQHYISMIESEKRSPSREMISSIYDAIFKITNGEIINLYTKEQFSMTLEEQAINWLNTNFESINKLISNYQYCINELEKYNLHSQIYGIYDKLATHYSKISDHKKAHQFYLNCIETAIRSNISPLQTYIKIGEIMKYQSEYKQAVIYFLLALKYTSENDSETYYTLQIMIAEMYYKSGDLNNCIPYIDNILNSCKNPQPLAGAKILEGLIFYEFKEHQKSIHCFQSVISELNYEPYFGYAYFGIGLHLMSQKEYQESISVLKKARHYATDTAEEIAHLLLISINYYYLQDYKIAIKYCHEARDFNSDKVEYSMVKDWYKHTLNLFFKLNEEDKIIYLLDHANKFQPKELLQELKLQYLEYLTVHYKKTPNIFHQKVEELLRY</sequence>
<dbReference type="RefSeq" id="WP_129821690.1">
    <property type="nucleotide sequence ID" value="NZ_RCYV01000020.1"/>
</dbReference>
<dbReference type="InterPro" id="IPR019734">
    <property type="entry name" value="TPR_rpt"/>
</dbReference>
<dbReference type="GO" id="GO:0003677">
    <property type="term" value="F:DNA binding"/>
    <property type="evidence" value="ECO:0007669"/>
    <property type="project" value="InterPro"/>
</dbReference>
<dbReference type="PANTHER" id="PTHR44186:SF1">
    <property type="entry name" value="BARDET-BIEDL SYNDROME 4 PROTEIN"/>
    <property type="match status" value="1"/>
</dbReference>
<protein>
    <submittedName>
        <fullName evidence="3">Uncharacterized protein</fullName>
    </submittedName>
</protein>
<evidence type="ECO:0000256" key="2">
    <source>
        <dbReference type="ARBA" id="ARBA00022803"/>
    </source>
</evidence>
<name>A0A6I3NE22_9FIRM</name>
<organism evidence="3">
    <name type="scientific">Turicibacter sanguinis</name>
    <dbReference type="NCBI Taxonomy" id="154288"/>
    <lineage>
        <taxon>Bacteria</taxon>
        <taxon>Bacillati</taxon>
        <taxon>Bacillota</taxon>
        <taxon>Erysipelotrichia</taxon>
        <taxon>Erysipelotrichales</taxon>
        <taxon>Turicibacteraceae</taxon>
        <taxon>Turicibacter</taxon>
    </lineage>
</organism>
<dbReference type="Gene3D" id="1.25.40.10">
    <property type="entry name" value="Tetratricopeptide repeat domain"/>
    <property type="match status" value="2"/>
</dbReference>
<reference evidence="3" key="1">
    <citation type="journal article" date="2019" name="Nat. Med.">
        <title>A library of human gut bacterial isolates paired with longitudinal multiomics data enables mechanistic microbiome research.</title>
        <authorList>
            <person name="Poyet M."/>
            <person name="Groussin M."/>
            <person name="Gibbons S.M."/>
            <person name="Avila-Pacheco J."/>
            <person name="Jiang X."/>
            <person name="Kearney S.M."/>
            <person name="Perrotta A.R."/>
            <person name="Berdy B."/>
            <person name="Zhao S."/>
            <person name="Lieberman T.D."/>
            <person name="Swanson P.K."/>
            <person name="Smith M."/>
            <person name="Roesemann S."/>
            <person name="Alexander J.E."/>
            <person name="Rich S.A."/>
            <person name="Livny J."/>
            <person name="Vlamakis H."/>
            <person name="Clish C."/>
            <person name="Bullock K."/>
            <person name="Deik A."/>
            <person name="Scott J."/>
            <person name="Pierce K.A."/>
            <person name="Xavier R.J."/>
            <person name="Alm E.J."/>
        </authorList>
    </citation>
    <scope>NUCLEOTIDE SEQUENCE</scope>
    <source>
        <strain evidence="3">BIOML-A179</strain>
    </source>
</reference>
<dbReference type="PANTHER" id="PTHR44186">
    <property type="match status" value="1"/>
</dbReference>
<dbReference type="SUPFAM" id="SSF47413">
    <property type="entry name" value="lambda repressor-like DNA-binding domains"/>
    <property type="match status" value="1"/>
</dbReference>
<dbReference type="InterPro" id="IPR011990">
    <property type="entry name" value="TPR-like_helical_dom_sf"/>
</dbReference>
<gene>
    <name evidence="3" type="ORF">GMA64_09730</name>
</gene>
<keyword evidence="1" id="KW-0677">Repeat</keyword>
<dbReference type="InterPro" id="IPR010982">
    <property type="entry name" value="Lambda_DNA-bd_dom_sf"/>
</dbReference>
<proteinExistence type="predicted"/>
<keyword evidence="2" id="KW-0802">TPR repeat</keyword>
<dbReference type="Gene3D" id="1.10.260.40">
    <property type="entry name" value="lambda repressor-like DNA-binding domains"/>
    <property type="match status" value="1"/>
</dbReference>
<comment type="caution">
    <text evidence="3">The sequence shown here is derived from an EMBL/GenBank/DDBJ whole genome shotgun (WGS) entry which is preliminary data.</text>
</comment>
<dbReference type="EMBL" id="WMQV01000023">
    <property type="protein sequence ID" value="MTL94806.1"/>
    <property type="molecule type" value="Genomic_DNA"/>
</dbReference>
<dbReference type="SMART" id="SM00028">
    <property type="entry name" value="TPR"/>
    <property type="match status" value="5"/>
</dbReference>
<evidence type="ECO:0000313" key="3">
    <source>
        <dbReference type="EMBL" id="MTL94806.1"/>
    </source>
</evidence>
<dbReference type="CDD" id="cd00093">
    <property type="entry name" value="HTH_XRE"/>
    <property type="match status" value="1"/>
</dbReference>
<evidence type="ECO:0000256" key="1">
    <source>
        <dbReference type="ARBA" id="ARBA00022737"/>
    </source>
</evidence>
<dbReference type="AlphaFoldDB" id="A0A6I3NE22"/>
<dbReference type="PROSITE" id="PS50005">
    <property type="entry name" value="TPR"/>
    <property type="match status" value="1"/>
</dbReference>
<dbReference type="SUPFAM" id="SSF81901">
    <property type="entry name" value="HCP-like"/>
    <property type="match status" value="1"/>
</dbReference>
<dbReference type="InterPro" id="IPR001387">
    <property type="entry name" value="Cro/C1-type_HTH"/>
</dbReference>
<accession>A0A6I3NE22</accession>